<dbReference type="GO" id="GO:0005524">
    <property type="term" value="F:ATP binding"/>
    <property type="evidence" value="ECO:0007669"/>
    <property type="project" value="UniProtKB-KW"/>
</dbReference>
<evidence type="ECO:0000256" key="8">
    <source>
        <dbReference type="ARBA" id="ARBA00023136"/>
    </source>
</evidence>
<dbReference type="PANTHER" id="PTHR43514:SF10">
    <property type="entry name" value="MOLYBDENUM IMPORT ATP-BINDING PROTEIN MODC 2"/>
    <property type="match status" value="1"/>
</dbReference>
<dbReference type="SMART" id="SM00382">
    <property type="entry name" value="AAA"/>
    <property type="match status" value="1"/>
</dbReference>
<dbReference type="InterPro" id="IPR011868">
    <property type="entry name" value="ModC_ABC_ATP-bd"/>
</dbReference>
<name>A0ABS1E785_9GAMM</name>
<keyword evidence="4" id="KW-0997">Cell inner membrane</keyword>
<dbReference type="PROSITE" id="PS50893">
    <property type="entry name" value="ABC_TRANSPORTER_2"/>
    <property type="match status" value="1"/>
</dbReference>
<proteinExistence type="predicted"/>
<evidence type="ECO:0000259" key="11">
    <source>
        <dbReference type="PROSITE" id="PS51866"/>
    </source>
</evidence>
<dbReference type="InterPro" id="IPR003593">
    <property type="entry name" value="AAA+_ATPase"/>
</dbReference>
<evidence type="ECO:0000256" key="6">
    <source>
        <dbReference type="ARBA" id="ARBA00022840"/>
    </source>
</evidence>
<feature type="domain" description="Mop" evidence="11">
    <location>
        <begin position="295"/>
        <end position="359"/>
    </location>
</feature>
<dbReference type="InterPro" id="IPR003439">
    <property type="entry name" value="ABC_transporter-like_ATP-bd"/>
</dbReference>
<evidence type="ECO:0000256" key="3">
    <source>
        <dbReference type="ARBA" id="ARBA00022505"/>
    </source>
</evidence>
<gene>
    <name evidence="12" type="primary">modC</name>
    <name evidence="12" type="ORF">CKO13_11245</name>
</gene>
<evidence type="ECO:0000256" key="2">
    <source>
        <dbReference type="ARBA" id="ARBA00022475"/>
    </source>
</evidence>
<evidence type="ECO:0000256" key="9">
    <source>
        <dbReference type="PROSITE-ProRule" id="PRU01213"/>
    </source>
</evidence>
<evidence type="ECO:0000256" key="7">
    <source>
        <dbReference type="ARBA" id="ARBA00022967"/>
    </source>
</evidence>
<evidence type="ECO:0000259" key="10">
    <source>
        <dbReference type="PROSITE" id="PS50893"/>
    </source>
</evidence>
<dbReference type="Gene3D" id="2.40.50.100">
    <property type="match status" value="1"/>
</dbReference>
<dbReference type="SUPFAM" id="SSF50331">
    <property type="entry name" value="MOP-like"/>
    <property type="match status" value="1"/>
</dbReference>
<keyword evidence="2" id="KW-1003">Cell membrane</keyword>
<dbReference type="InterPro" id="IPR008995">
    <property type="entry name" value="Mo/tungstate-bd_C_term_dom"/>
</dbReference>
<evidence type="ECO:0000256" key="1">
    <source>
        <dbReference type="ARBA" id="ARBA00022448"/>
    </source>
</evidence>
<evidence type="ECO:0000256" key="5">
    <source>
        <dbReference type="ARBA" id="ARBA00022741"/>
    </source>
</evidence>
<dbReference type="Gene3D" id="3.40.50.300">
    <property type="entry name" value="P-loop containing nucleotide triphosphate hydrolases"/>
    <property type="match status" value="1"/>
</dbReference>
<organism evidence="12 13">
    <name type="scientific">Halorhodospira neutriphila</name>
    <dbReference type="NCBI Taxonomy" id="168379"/>
    <lineage>
        <taxon>Bacteria</taxon>
        <taxon>Pseudomonadati</taxon>
        <taxon>Pseudomonadota</taxon>
        <taxon>Gammaproteobacteria</taxon>
        <taxon>Chromatiales</taxon>
        <taxon>Ectothiorhodospiraceae</taxon>
        <taxon>Halorhodospira</taxon>
    </lineage>
</organism>
<dbReference type="Pfam" id="PF03459">
    <property type="entry name" value="TOBE"/>
    <property type="match status" value="1"/>
</dbReference>
<dbReference type="InterPro" id="IPR004606">
    <property type="entry name" value="Mop_domain"/>
</dbReference>
<feature type="domain" description="ABC transporter" evidence="10">
    <location>
        <begin position="1"/>
        <end position="235"/>
    </location>
</feature>
<evidence type="ECO:0000313" key="13">
    <source>
        <dbReference type="Proteomes" id="UP000738126"/>
    </source>
</evidence>
<keyword evidence="1" id="KW-0813">Transport</keyword>
<dbReference type="Proteomes" id="UP000738126">
    <property type="component" value="Unassembled WGS sequence"/>
</dbReference>
<dbReference type="RefSeq" id="WP_200261121.1">
    <property type="nucleotide sequence ID" value="NZ_NRSH01000182.1"/>
</dbReference>
<keyword evidence="13" id="KW-1185">Reference proteome</keyword>
<keyword evidence="3 9" id="KW-0500">Molybdenum</keyword>
<keyword evidence="7" id="KW-1278">Translocase</keyword>
<reference evidence="12 13" key="1">
    <citation type="journal article" date="2020" name="Microorganisms">
        <title>Osmotic Adaptation and Compatible Solute Biosynthesis of Phototrophic Bacteria as Revealed from Genome Analyses.</title>
        <authorList>
            <person name="Imhoff J.F."/>
            <person name="Rahn T."/>
            <person name="Kunzel S."/>
            <person name="Keller A."/>
            <person name="Neulinger S.C."/>
        </authorList>
    </citation>
    <scope>NUCLEOTIDE SEQUENCE [LARGE SCALE GENOMIC DNA]</scope>
    <source>
        <strain evidence="12 13">DSM 15116</strain>
    </source>
</reference>
<dbReference type="PROSITE" id="PS51866">
    <property type="entry name" value="MOP"/>
    <property type="match status" value="1"/>
</dbReference>
<keyword evidence="6 12" id="KW-0067">ATP-binding</keyword>
<dbReference type="InterPro" id="IPR050334">
    <property type="entry name" value="Molybdenum_import_ModC"/>
</dbReference>
<dbReference type="NCBIfam" id="TIGR02142">
    <property type="entry name" value="modC_ABC"/>
    <property type="match status" value="1"/>
</dbReference>
<accession>A0ABS1E785</accession>
<protein>
    <submittedName>
        <fullName evidence="12">Molybdenum ABC transporter ATP-binding protein</fullName>
    </submittedName>
</protein>
<dbReference type="InterPro" id="IPR027417">
    <property type="entry name" value="P-loop_NTPase"/>
</dbReference>
<dbReference type="Pfam" id="PF00005">
    <property type="entry name" value="ABC_tran"/>
    <property type="match status" value="1"/>
</dbReference>
<dbReference type="InterPro" id="IPR005116">
    <property type="entry name" value="Transp-assoc_OB_typ1"/>
</dbReference>
<dbReference type="PANTHER" id="PTHR43514">
    <property type="entry name" value="ABC TRANSPORTER I FAMILY MEMBER 10"/>
    <property type="match status" value="1"/>
</dbReference>
<keyword evidence="8" id="KW-0472">Membrane</keyword>
<evidence type="ECO:0000256" key="4">
    <source>
        <dbReference type="ARBA" id="ARBA00022519"/>
    </source>
</evidence>
<keyword evidence="5" id="KW-0547">Nucleotide-binding</keyword>
<dbReference type="PROSITE" id="PS00211">
    <property type="entry name" value="ABC_TRANSPORTER_1"/>
    <property type="match status" value="1"/>
</dbReference>
<sequence>MSGALAVRGLALSRPGFRLAADIDAPAGGLTVVAGASGSGKTTLLRCLAGLEAAEAGRVTVGGEAWQDGAERLFRPPHRRRVGYVAQEAGLLPQRTVRGNLAYARRRRGRGGTDLEALARRLGIGHLLGKRPHQLSGGERQRVAIARALAGQPALLLLDEPTSALDPANAENVLALIGELRDTARMPVLWVSHDLERALRLADRLLYLADGRVAAQGPPQELLTRLDLGLATAPTAEALLDGRVVEHRPGEGLARVAVDGGELWLPEDGRHAAGSAVRVAVPAREVALARSPVAGTSLLNQLPVRATATAEVDGTHTLVRLAAGQAPLLARITRRSAAELGVAAGWRGVALVKSAGLRA</sequence>
<dbReference type="SUPFAM" id="SSF52540">
    <property type="entry name" value="P-loop containing nucleoside triphosphate hydrolases"/>
    <property type="match status" value="1"/>
</dbReference>
<dbReference type="InterPro" id="IPR017871">
    <property type="entry name" value="ABC_transporter-like_CS"/>
</dbReference>
<evidence type="ECO:0000313" key="12">
    <source>
        <dbReference type="EMBL" id="MBK1727575.1"/>
    </source>
</evidence>
<dbReference type="EMBL" id="NRSH01000182">
    <property type="protein sequence ID" value="MBK1727575.1"/>
    <property type="molecule type" value="Genomic_DNA"/>
</dbReference>
<comment type="caution">
    <text evidence="12">The sequence shown here is derived from an EMBL/GenBank/DDBJ whole genome shotgun (WGS) entry which is preliminary data.</text>
</comment>